<evidence type="ECO:0000313" key="3">
    <source>
        <dbReference type="Proteomes" id="UP000466794"/>
    </source>
</evidence>
<sequence>MCHYCGCRDMPLIKEFIAEHEAVYNLSGDIRRALESGDIDTARRDLVEIQRQLTEHWAGEEQGLFAVMRDDPDCTDYIDALEAEHREMTTDLSTADLTTPEGRQQVLASLATLWPHIEKEEDGLFPMSLTTLSGEQWTAAIDAWERVHRRPVRR</sequence>
<dbReference type="AlphaFoldDB" id="A0A7K1V7D1"/>
<name>A0A7K1V7D1_9NOCA</name>
<dbReference type="InterPro" id="IPR012312">
    <property type="entry name" value="Hemerythrin-like"/>
</dbReference>
<proteinExistence type="predicted"/>
<reference evidence="2 3" key="1">
    <citation type="submission" date="2019-12" db="EMBL/GenBank/DDBJ databases">
        <title>Nocardia sp. nov. ET3-3 isolated from soil.</title>
        <authorList>
            <person name="Kanchanasin P."/>
            <person name="Tanasupawat S."/>
            <person name="Yuki M."/>
            <person name="Kudo T."/>
        </authorList>
    </citation>
    <scope>NUCLEOTIDE SEQUENCE [LARGE SCALE GENOMIC DNA]</scope>
    <source>
        <strain evidence="2 3">ET3-3</strain>
    </source>
</reference>
<accession>A0A7K1V7D1</accession>
<gene>
    <name evidence="2" type="ORF">GPX89_34765</name>
</gene>
<dbReference type="EMBL" id="WRPP01000009">
    <property type="protein sequence ID" value="MVU82381.1"/>
    <property type="molecule type" value="Genomic_DNA"/>
</dbReference>
<evidence type="ECO:0000313" key="2">
    <source>
        <dbReference type="EMBL" id="MVU82381.1"/>
    </source>
</evidence>
<protein>
    <submittedName>
        <fullName evidence="2">Hemerythrin domain-containing protein</fullName>
    </submittedName>
</protein>
<dbReference type="Pfam" id="PF01814">
    <property type="entry name" value="Hemerythrin"/>
    <property type="match status" value="1"/>
</dbReference>
<keyword evidence="3" id="KW-1185">Reference proteome</keyword>
<feature type="domain" description="Hemerythrin-like" evidence="1">
    <location>
        <begin position="13"/>
        <end position="127"/>
    </location>
</feature>
<dbReference type="Gene3D" id="1.20.120.520">
    <property type="entry name" value="nmb1532 protein domain like"/>
    <property type="match status" value="1"/>
</dbReference>
<comment type="caution">
    <text evidence="2">The sequence shown here is derived from an EMBL/GenBank/DDBJ whole genome shotgun (WGS) entry which is preliminary data.</text>
</comment>
<dbReference type="Proteomes" id="UP000466794">
    <property type="component" value="Unassembled WGS sequence"/>
</dbReference>
<organism evidence="2 3">
    <name type="scientific">Nocardia terrae</name>
    <dbReference type="NCBI Taxonomy" id="2675851"/>
    <lineage>
        <taxon>Bacteria</taxon>
        <taxon>Bacillati</taxon>
        <taxon>Actinomycetota</taxon>
        <taxon>Actinomycetes</taxon>
        <taxon>Mycobacteriales</taxon>
        <taxon>Nocardiaceae</taxon>
        <taxon>Nocardia</taxon>
    </lineage>
</organism>
<evidence type="ECO:0000259" key="1">
    <source>
        <dbReference type="Pfam" id="PF01814"/>
    </source>
</evidence>